<accession>A0A1H4QU07</accession>
<dbReference type="OrthoDB" id="3216131at2"/>
<dbReference type="Proteomes" id="UP000182652">
    <property type="component" value="Unassembled WGS sequence"/>
</dbReference>
<protein>
    <submittedName>
        <fullName evidence="2">YggT family protein</fullName>
    </submittedName>
</protein>
<reference evidence="2 3" key="1">
    <citation type="submission" date="2016-10" db="EMBL/GenBank/DDBJ databases">
        <authorList>
            <person name="de Groot N.N."/>
        </authorList>
    </citation>
    <scope>NUCLEOTIDE SEQUENCE [LARGE SCALE GENOMIC DNA]</scope>
    <source>
        <strain evidence="2 3">DSM 10495</strain>
    </source>
</reference>
<gene>
    <name evidence="2" type="ORF">SAMN04489745_2383</name>
</gene>
<keyword evidence="3" id="KW-1185">Reference proteome</keyword>
<feature type="transmembrane region" description="Helical" evidence="1">
    <location>
        <begin position="71"/>
        <end position="90"/>
    </location>
</feature>
<feature type="transmembrane region" description="Helical" evidence="1">
    <location>
        <begin position="6"/>
        <end position="28"/>
    </location>
</feature>
<dbReference type="Pfam" id="PF02325">
    <property type="entry name" value="CCB3_YggT"/>
    <property type="match status" value="1"/>
</dbReference>
<organism evidence="2 3">
    <name type="scientific">Arthrobacter woluwensis</name>
    <dbReference type="NCBI Taxonomy" id="156980"/>
    <lineage>
        <taxon>Bacteria</taxon>
        <taxon>Bacillati</taxon>
        <taxon>Actinomycetota</taxon>
        <taxon>Actinomycetes</taxon>
        <taxon>Micrococcales</taxon>
        <taxon>Micrococcaceae</taxon>
        <taxon>Arthrobacter</taxon>
    </lineage>
</organism>
<evidence type="ECO:0000313" key="2">
    <source>
        <dbReference type="EMBL" id="SEC23027.1"/>
    </source>
</evidence>
<evidence type="ECO:0000313" key="3">
    <source>
        <dbReference type="Proteomes" id="UP000182652"/>
    </source>
</evidence>
<dbReference type="AlphaFoldDB" id="A0A1H4QU07"/>
<proteinExistence type="predicted"/>
<name>A0A1H4QU07_9MICC</name>
<dbReference type="GO" id="GO:0016020">
    <property type="term" value="C:membrane"/>
    <property type="evidence" value="ECO:0007669"/>
    <property type="project" value="InterPro"/>
</dbReference>
<dbReference type="EMBL" id="FNSN01000003">
    <property type="protein sequence ID" value="SEC23027.1"/>
    <property type="molecule type" value="Genomic_DNA"/>
</dbReference>
<keyword evidence="1" id="KW-1133">Transmembrane helix</keyword>
<sequence>MGLLFALIYIAFLLFMVALLVRLVIDWVQVFARHWRPRGAALVVASIVYSITDPPLRFLRRLIPPLRLGNVSLDLAFIVLFIVVSIAMAISSSFA</sequence>
<evidence type="ECO:0000256" key="1">
    <source>
        <dbReference type="SAM" id="Phobius"/>
    </source>
</evidence>
<keyword evidence="1" id="KW-0812">Transmembrane</keyword>
<dbReference type="InterPro" id="IPR003425">
    <property type="entry name" value="CCB3/YggT"/>
</dbReference>
<keyword evidence="1" id="KW-0472">Membrane</keyword>
<dbReference type="STRING" id="156980.SAMN04489745_2383"/>
<dbReference type="RefSeq" id="WP_066215448.1">
    <property type="nucleotide sequence ID" value="NZ_CP049819.1"/>
</dbReference>